<name>A0A6N2MYP2_SALVM</name>
<feature type="region of interest" description="Disordered" evidence="1">
    <location>
        <begin position="1"/>
        <end position="39"/>
    </location>
</feature>
<dbReference type="EMBL" id="CAADRP010001996">
    <property type="protein sequence ID" value="VFU58583.1"/>
    <property type="molecule type" value="Genomic_DNA"/>
</dbReference>
<organism evidence="2">
    <name type="scientific">Salix viminalis</name>
    <name type="common">Common osier</name>
    <name type="synonym">Basket willow</name>
    <dbReference type="NCBI Taxonomy" id="40686"/>
    <lineage>
        <taxon>Eukaryota</taxon>
        <taxon>Viridiplantae</taxon>
        <taxon>Streptophyta</taxon>
        <taxon>Embryophyta</taxon>
        <taxon>Tracheophyta</taxon>
        <taxon>Spermatophyta</taxon>
        <taxon>Magnoliopsida</taxon>
        <taxon>eudicotyledons</taxon>
        <taxon>Gunneridae</taxon>
        <taxon>Pentapetalae</taxon>
        <taxon>rosids</taxon>
        <taxon>fabids</taxon>
        <taxon>Malpighiales</taxon>
        <taxon>Salicaceae</taxon>
        <taxon>Saliceae</taxon>
        <taxon>Salix</taxon>
    </lineage>
</organism>
<sequence>MSSGFGKKAGPTPSSLSESPFGPPPPSFPHISPRVSEAARSPPLIYQDPILATIPYQSTGIPRRPEAVERSRSPPSLPATTPSYPSIEPSFNQFPPSRNDASTVTSFVASRNSGTSVTAKVARFQDLKRELGAISLALQILTPVTFALVKWKSPSDFYVGSGNHSVPPITRSPTLAFGSNKTAKHVSHPFGEGQQPTLSPSAWDDQPKLPGNDPDLLAHQDLPVLSYAGYHDSIHASKRTRSPSVSPVTEVLQNNNLPVQKEYKR</sequence>
<reference evidence="2" key="1">
    <citation type="submission" date="2019-03" db="EMBL/GenBank/DDBJ databases">
        <authorList>
            <person name="Mank J."/>
            <person name="Almeida P."/>
        </authorList>
    </citation>
    <scope>NUCLEOTIDE SEQUENCE</scope>
    <source>
        <strain evidence="2">78183</strain>
    </source>
</reference>
<feature type="region of interest" description="Disordered" evidence="1">
    <location>
        <begin position="56"/>
        <end position="100"/>
    </location>
</feature>
<accession>A0A6N2MYP2</accession>
<feature type="compositionally biased region" description="Polar residues" evidence="1">
    <location>
        <begin position="242"/>
        <end position="258"/>
    </location>
</feature>
<dbReference type="AlphaFoldDB" id="A0A6N2MYP2"/>
<feature type="region of interest" description="Disordered" evidence="1">
    <location>
        <begin position="236"/>
        <end position="265"/>
    </location>
</feature>
<evidence type="ECO:0000256" key="1">
    <source>
        <dbReference type="SAM" id="MobiDB-lite"/>
    </source>
</evidence>
<feature type="region of interest" description="Disordered" evidence="1">
    <location>
        <begin position="180"/>
        <end position="216"/>
    </location>
</feature>
<feature type="compositionally biased region" description="Basic and acidic residues" evidence="1">
    <location>
        <begin position="63"/>
        <end position="72"/>
    </location>
</feature>
<protein>
    <submittedName>
        <fullName evidence="2">Uncharacterized protein</fullName>
    </submittedName>
</protein>
<gene>
    <name evidence="2" type="ORF">SVIM_LOCUS428627</name>
</gene>
<proteinExistence type="predicted"/>
<evidence type="ECO:0000313" key="2">
    <source>
        <dbReference type="EMBL" id="VFU58583.1"/>
    </source>
</evidence>
<feature type="compositionally biased region" description="Polar residues" evidence="1">
    <location>
        <begin position="78"/>
        <end position="100"/>
    </location>
</feature>